<keyword evidence="6" id="KW-0862">Zinc</keyword>
<protein>
    <submittedName>
        <fullName evidence="13">N-acetyltransferase ESCO1</fullName>
    </submittedName>
</protein>
<dbReference type="GO" id="GO:0008270">
    <property type="term" value="F:zinc ion binding"/>
    <property type="evidence" value="ECO:0007669"/>
    <property type="project" value="UniProtKB-KW"/>
</dbReference>
<evidence type="ECO:0000256" key="4">
    <source>
        <dbReference type="ARBA" id="ARBA00022723"/>
    </source>
</evidence>
<evidence type="ECO:0000256" key="7">
    <source>
        <dbReference type="ARBA" id="ARBA00023242"/>
    </source>
</evidence>
<evidence type="ECO:0000256" key="5">
    <source>
        <dbReference type="ARBA" id="ARBA00022771"/>
    </source>
</evidence>
<dbReference type="AlphaFoldDB" id="A0A0N5ARF4"/>
<evidence type="ECO:0000256" key="9">
    <source>
        <dbReference type="ARBA" id="ARBA00023315"/>
    </source>
</evidence>
<dbReference type="Pfam" id="PF13880">
    <property type="entry name" value="Acetyltransf_13"/>
    <property type="match status" value="1"/>
</dbReference>
<organism evidence="12 13">
    <name type="scientific">Syphacia muris</name>
    <dbReference type="NCBI Taxonomy" id="451379"/>
    <lineage>
        <taxon>Eukaryota</taxon>
        <taxon>Metazoa</taxon>
        <taxon>Ecdysozoa</taxon>
        <taxon>Nematoda</taxon>
        <taxon>Chromadorea</taxon>
        <taxon>Rhabditida</taxon>
        <taxon>Spirurina</taxon>
        <taxon>Oxyuridomorpha</taxon>
        <taxon>Oxyuroidea</taxon>
        <taxon>Oxyuridae</taxon>
        <taxon>Syphacia</taxon>
    </lineage>
</organism>
<evidence type="ECO:0000256" key="6">
    <source>
        <dbReference type="ARBA" id="ARBA00022833"/>
    </source>
</evidence>
<sequence>MERKLKQRSLNEFFQESKEIEKENLCKVCQHRSSSPSDIVSSNPYVKKRRSYLRDEGAQYTLDAGQKNIGAQLCNDCHMIYDHDSIADCNLHLEYHNRFVQRDWFRVKYSQIDNWRKQNFCVLVDGGYLFSINMGTKSSLKQRLEEIIFKCVNIELGFPSDLNTIWKDDTTQLWGFIASSSKLKFPFIGAIILVEELDEVFTYTGDSTNSNSKKSFRGRFIGVNRIWVHKSLRRTGVATKLLDEVRHNMRNGYILPRSCIAFSELTDDGLAFAKKFSANCQILMYSVIPSKK</sequence>
<dbReference type="Proteomes" id="UP000046393">
    <property type="component" value="Unplaced"/>
</dbReference>
<evidence type="ECO:0000256" key="3">
    <source>
        <dbReference type="ARBA" id="ARBA00022679"/>
    </source>
</evidence>
<keyword evidence="7" id="KW-0539">Nucleus</keyword>
<proteinExistence type="inferred from homology"/>
<dbReference type="InterPro" id="IPR028009">
    <property type="entry name" value="ESCO_Acetyltransf_dom"/>
</dbReference>
<keyword evidence="5" id="KW-0863">Zinc-finger</keyword>
<keyword evidence="8" id="KW-0131">Cell cycle</keyword>
<evidence type="ECO:0000259" key="11">
    <source>
        <dbReference type="Pfam" id="PF13880"/>
    </source>
</evidence>
<keyword evidence="4" id="KW-0479">Metal-binding</keyword>
<dbReference type="PANTHER" id="PTHR45884">
    <property type="entry name" value="N-ACETYLTRANSFERASE ECO"/>
    <property type="match status" value="1"/>
</dbReference>
<dbReference type="GO" id="GO:0000785">
    <property type="term" value="C:chromatin"/>
    <property type="evidence" value="ECO:0007669"/>
    <property type="project" value="TreeGrafter"/>
</dbReference>
<keyword evidence="12" id="KW-1185">Reference proteome</keyword>
<feature type="domain" description="N-acetyltransferase ESCO acetyl-transferase" evidence="11">
    <location>
        <begin position="220"/>
        <end position="285"/>
    </location>
</feature>
<dbReference type="GO" id="GO:0005634">
    <property type="term" value="C:nucleus"/>
    <property type="evidence" value="ECO:0007669"/>
    <property type="project" value="UniProtKB-SubCell"/>
</dbReference>
<feature type="domain" description="N-acetyltransferase ESCO zinc-finger" evidence="10">
    <location>
        <begin position="59"/>
        <end position="98"/>
    </location>
</feature>
<reference evidence="13" key="1">
    <citation type="submission" date="2017-02" db="UniProtKB">
        <authorList>
            <consortium name="WormBaseParasite"/>
        </authorList>
    </citation>
    <scope>IDENTIFICATION</scope>
</reference>
<keyword evidence="9" id="KW-0012">Acyltransferase</keyword>
<dbReference type="Pfam" id="PF13878">
    <property type="entry name" value="zf-C2H2_3"/>
    <property type="match status" value="1"/>
</dbReference>
<dbReference type="InterPro" id="IPR028005">
    <property type="entry name" value="AcTrfase_ESCO_Znf_dom"/>
</dbReference>
<dbReference type="PANTHER" id="PTHR45884:SF2">
    <property type="entry name" value="N-ACETYLTRANSFERASE ECO"/>
    <property type="match status" value="1"/>
</dbReference>
<dbReference type="GO" id="GO:0061733">
    <property type="term" value="F:protein-lysine-acetyltransferase activity"/>
    <property type="evidence" value="ECO:0007669"/>
    <property type="project" value="TreeGrafter"/>
</dbReference>
<dbReference type="WBParaSite" id="SMUV_0000730201-mRNA-1">
    <property type="protein sequence ID" value="SMUV_0000730201-mRNA-1"/>
    <property type="gene ID" value="SMUV_0000730201"/>
</dbReference>
<dbReference type="GO" id="GO:0007064">
    <property type="term" value="P:mitotic sister chromatid cohesion"/>
    <property type="evidence" value="ECO:0007669"/>
    <property type="project" value="TreeGrafter"/>
</dbReference>
<evidence type="ECO:0000256" key="1">
    <source>
        <dbReference type="ARBA" id="ARBA00004123"/>
    </source>
</evidence>
<evidence type="ECO:0000256" key="2">
    <source>
        <dbReference type="ARBA" id="ARBA00005816"/>
    </source>
</evidence>
<dbReference type="STRING" id="451379.A0A0N5ARF4"/>
<keyword evidence="3" id="KW-0808">Transferase</keyword>
<evidence type="ECO:0000313" key="13">
    <source>
        <dbReference type="WBParaSite" id="SMUV_0000730201-mRNA-1"/>
    </source>
</evidence>
<accession>A0A0N5ARF4</accession>
<evidence type="ECO:0000256" key="8">
    <source>
        <dbReference type="ARBA" id="ARBA00023306"/>
    </source>
</evidence>
<comment type="similarity">
    <text evidence="2">Belongs to the acetyltransferase family. ECO subfamily.</text>
</comment>
<comment type="subcellular location">
    <subcellularLocation>
        <location evidence="1">Nucleus</location>
    </subcellularLocation>
</comment>
<evidence type="ECO:0000259" key="10">
    <source>
        <dbReference type="Pfam" id="PF13878"/>
    </source>
</evidence>
<name>A0A0N5ARF4_9BILA</name>
<evidence type="ECO:0000313" key="12">
    <source>
        <dbReference type="Proteomes" id="UP000046393"/>
    </source>
</evidence>